<feature type="domain" description="RagB/SusD" evidence="7">
    <location>
        <begin position="358"/>
        <end position="571"/>
    </location>
</feature>
<sequence length="571" mass="63897">MKKNKLYTFAAAILLASGLVSCGDSFLTEEPASSVPITGYYTDNAKMIEAMAAAYDPMQWFDYYNGWFPLNLAWDAASDDIYPGGSDTSDQGYLHEISWYGCSPTNDIKGAWTVAYSGINRSIRLMDNAEEANISEADKKSYNAEGRVLRDWYYLVLWKTWGNVPFYTENLTFPYIAEQLKADEVYNNMVTDLEEVLDSKILPMKRELTWAGRMTQAAAAMIYADYVMYQKDESRYSKALGYVKEVIASGQYKLVTDYDDLFTYATEWSDEIILDINYISAGGKRGWGNAGACGGTVIPAMIGVDGLTYVGGQETGHGPYTEFEGGWGFCVITRDAYEAFEPGDIRRDVAVLNLDTYQEEMMNRGIAVNYTGRYQNTGYFLRKYLGRPGGKADQAGDADLNWENNFHLYRYAETLLVAAELAWRTNSGEAQGYFDQVRERAGLSPKAISEEAIMQERRVELLGEGKRYFDLVRFGKAAEVLKPGGGAIYVTKDAHRFVCTDGTVTQDKPKGEVKTNADGKPLNLVINGELKWTGKGAAIPQRPQWTENKKYLPIPQIEIESSHGATVQNPY</sequence>
<evidence type="ECO:0000256" key="5">
    <source>
        <dbReference type="ARBA" id="ARBA00023237"/>
    </source>
</evidence>
<evidence type="ECO:0000313" key="8">
    <source>
        <dbReference type="EMBL" id="KKB57212.1"/>
    </source>
</evidence>
<organism evidence="8 9">
    <name type="scientific">Parabacteroides goldsteinii DSM 19448 = WAL 12034</name>
    <dbReference type="NCBI Taxonomy" id="927665"/>
    <lineage>
        <taxon>Bacteria</taxon>
        <taxon>Pseudomonadati</taxon>
        <taxon>Bacteroidota</taxon>
        <taxon>Bacteroidia</taxon>
        <taxon>Bacteroidales</taxon>
        <taxon>Tannerellaceae</taxon>
        <taxon>Parabacteroides</taxon>
    </lineage>
</organism>
<keyword evidence="4" id="KW-0472">Membrane</keyword>
<feature type="chain" id="PRO_5002489410" description="RagB/SusD domain-containing protein" evidence="6">
    <location>
        <begin position="23"/>
        <end position="571"/>
    </location>
</feature>
<keyword evidence="5" id="KW-0998">Cell outer membrane</keyword>
<comment type="similarity">
    <text evidence="2">Belongs to the SusD family.</text>
</comment>
<comment type="subcellular location">
    <subcellularLocation>
        <location evidence="1">Cell outer membrane</location>
    </subcellularLocation>
</comment>
<gene>
    <name evidence="8" type="ORF">HMPREF1535_01865</name>
</gene>
<dbReference type="InterPro" id="IPR011990">
    <property type="entry name" value="TPR-like_helical_dom_sf"/>
</dbReference>
<dbReference type="InterPro" id="IPR012944">
    <property type="entry name" value="SusD_RagB_dom"/>
</dbReference>
<evidence type="ECO:0000256" key="2">
    <source>
        <dbReference type="ARBA" id="ARBA00006275"/>
    </source>
</evidence>
<name>A0A0F5JID6_9BACT</name>
<evidence type="ECO:0000256" key="4">
    <source>
        <dbReference type="ARBA" id="ARBA00023136"/>
    </source>
</evidence>
<reference evidence="8 9" key="1">
    <citation type="submission" date="2013-04" db="EMBL/GenBank/DDBJ databases">
        <title>The Genome Sequence of Parabacteroides goldsteinii DSM 19448.</title>
        <authorList>
            <consortium name="The Broad Institute Genomics Platform"/>
            <person name="Earl A."/>
            <person name="Ward D."/>
            <person name="Feldgarden M."/>
            <person name="Gevers D."/>
            <person name="Martens E."/>
            <person name="Sakamoto M."/>
            <person name="Benno Y."/>
            <person name="Song Y."/>
            <person name="Liu C."/>
            <person name="Lee J."/>
            <person name="Bolanos M."/>
            <person name="Vaisanen M.L."/>
            <person name="Finegold S.M."/>
            <person name="Walker B."/>
            <person name="Young S."/>
            <person name="Zeng Q."/>
            <person name="Gargeya S."/>
            <person name="Fitzgerald M."/>
            <person name="Haas B."/>
            <person name="Abouelleil A."/>
            <person name="Allen A.W."/>
            <person name="Alvarado L."/>
            <person name="Arachchi H.M."/>
            <person name="Berlin A.M."/>
            <person name="Chapman S.B."/>
            <person name="Gainer-Dewar J."/>
            <person name="Goldberg J."/>
            <person name="Griggs A."/>
            <person name="Gujja S."/>
            <person name="Hansen M."/>
            <person name="Howarth C."/>
            <person name="Imamovic A."/>
            <person name="Ireland A."/>
            <person name="Larimer J."/>
            <person name="McCowan C."/>
            <person name="Murphy C."/>
            <person name="Pearson M."/>
            <person name="Poon T.W."/>
            <person name="Priest M."/>
            <person name="Roberts A."/>
            <person name="Saif S."/>
            <person name="Shea T."/>
            <person name="Sisk P."/>
            <person name="Sykes S."/>
            <person name="Wortman J."/>
            <person name="Nusbaum C."/>
            <person name="Birren B."/>
        </authorList>
    </citation>
    <scope>NUCLEOTIDE SEQUENCE [LARGE SCALE GENOMIC DNA]</scope>
    <source>
        <strain evidence="8 9">DSM 19448</strain>
    </source>
</reference>
<dbReference type="Pfam" id="PF07980">
    <property type="entry name" value="SusD_RagB"/>
    <property type="match status" value="1"/>
</dbReference>
<dbReference type="RefSeq" id="WP_046145932.1">
    <property type="nucleotide sequence ID" value="NZ_KQ033912.1"/>
</dbReference>
<accession>A0A0F5JID6</accession>
<comment type="caution">
    <text evidence="8">The sequence shown here is derived from an EMBL/GenBank/DDBJ whole genome shotgun (WGS) entry which is preliminary data.</text>
</comment>
<protein>
    <recommendedName>
        <fullName evidence="7">RagB/SusD domain-containing protein</fullName>
    </recommendedName>
</protein>
<dbReference type="PATRIC" id="fig|927665.4.peg.1906"/>
<dbReference type="PROSITE" id="PS51257">
    <property type="entry name" value="PROKAR_LIPOPROTEIN"/>
    <property type="match status" value="1"/>
</dbReference>
<dbReference type="Gene3D" id="1.25.40.390">
    <property type="match status" value="1"/>
</dbReference>
<dbReference type="GO" id="GO:0009279">
    <property type="term" value="C:cell outer membrane"/>
    <property type="evidence" value="ECO:0007669"/>
    <property type="project" value="UniProtKB-SubCell"/>
</dbReference>
<dbReference type="EMBL" id="AQHV01000010">
    <property type="protein sequence ID" value="KKB57212.1"/>
    <property type="molecule type" value="Genomic_DNA"/>
</dbReference>
<evidence type="ECO:0000256" key="1">
    <source>
        <dbReference type="ARBA" id="ARBA00004442"/>
    </source>
</evidence>
<evidence type="ECO:0000259" key="7">
    <source>
        <dbReference type="Pfam" id="PF07980"/>
    </source>
</evidence>
<evidence type="ECO:0000313" key="9">
    <source>
        <dbReference type="Proteomes" id="UP000033047"/>
    </source>
</evidence>
<feature type="signal peptide" evidence="6">
    <location>
        <begin position="1"/>
        <end position="22"/>
    </location>
</feature>
<dbReference type="SUPFAM" id="SSF48452">
    <property type="entry name" value="TPR-like"/>
    <property type="match status" value="1"/>
</dbReference>
<dbReference type="STRING" id="927665.HMPREF1535_01865"/>
<dbReference type="HOGENOM" id="CLU_015553_1_3_10"/>
<dbReference type="Proteomes" id="UP000033047">
    <property type="component" value="Unassembled WGS sequence"/>
</dbReference>
<keyword evidence="3 6" id="KW-0732">Signal</keyword>
<dbReference type="AlphaFoldDB" id="A0A0F5JID6"/>
<proteinExistence type="inferred from homology"/>
<evidence type="ECO:0000256" key="6">
    <source>
        <dbReference type="SAM" id="SignalP"/>
    </source>
</evidence>
<evidence type="ECO:0000256" key="3">
    <source>
        <dbReference type="ARBA" id="ARBA00022729"/>
    </source>
</evidence>